<evidence type="ECO:0000256" key="2">
    <source>
        <dbReference type="ARBA" id="ARBA00005346"/>
    </source>
</evidence>
<dbReference type="Pfam" id="PF00361">
    <property type="entry name" value="Proton_antipo_M"/>
    <property type="match status" value="1"/>
</dbReference>
<evidence type="ECO:0000256" key="6">
    <source>
        <dbReference type="ARBA" id="ARBA00023136"/>
    </source>
</evidence>
<feature type="transmembrane region" description="Helical" evidence="8">
    <location>
        <begin position="108"/>
        <end position="130"/>
    </location>
</feature>
<sequence>MLEQHLAALPIILPLIAAPIALILGRSILSWGFATLVSGLAFLLSWQLLAVALSDGVLSYAVGGWAPPWGIELRVDAANAFVLLAVTAISTLVLVYSKHSIEKEVKAANHTLFYTAHLLCLAGLSGILITGDAFNLFVFLEISSLATYTLVSLASDRRCLTAAFRYLVMGTIGATFILIGVGLLYMKTGTLNMLDLAERIDFYDSSRTINTGLAFIMVGVSIKLALFPLHMWLPPAYTHAPSAVTAFLASTATKVAVYVMIRFIFTVFGIDHVFVDMGMGLILMVLAVVAIFKCSYMATVQSNVKTVLAYSSVAQIGYMVLGLSLVSVSGLMASMIHIFNHALMKGALFMAVGAVFYRVGSVDIKDFAGLGRKMPLTMAAFTIAGLSIIGVPLTVGFVSKWYLVIAALEQDQWFVAALVLVGSLFAVIYIGRIIEAAYFQKLPESRSSEDIKEVSWLMLVPMWVLVIANIYFGVDTSLTTEAANSASEWLFQTNNMLENKAMEGDVLEGRALEERAQEVSS</sequence>
<feature type="domain" description="NADH:quinone oxidoreductase/Mrp antiporter transmembrane" evidence="9">
    <location>
        <begin position="132"/>
        <end position="425"/>
    </location>
</feature>
<proteinExistence type="inferred from homology"/>
<evidence type="ECO:0000256" key="5">
    <source>
        <dbReference type="ARBA" id="ARBA00022989"/>
    </source>
</evidence>
<keyword evidence="3" id="KW-1003">Cell membrane</keyword>
<comment type="similarity">
    <text evidence="2">Belongs to the CPA3 antiporters (TC 2.A.63) subunit D family.</text>
</comment>
<feature type="transmembrane region" description="Helical" evidence="8">
    <location>
        <begin position="277"/>
        <end position="296"/>
    </location>
</feature>
<evidence type="ECO:0000256" key="3">
    <source>
        <dbReference type="ARBA" id="ARBA00022475"/>
    </source>
</evidence>
<protein>
    <submittedName>
        <fullName evidence="10">Multicomponent Na+:H+ antiporter subunit D</fullName>
    </submittedName>
</protein>
<feature type="transmembrane region" description="Helical" evidence="8">
    <location>
        <begin position="212"/>
        <end position="233"/>
    </location>
</feature>
<dbReference type="OrthoDB" id="9768329at2"/>
<gene>
    <name evidence="10" type="ORF">AMJAP_1533</name>
</gene>
<dbReference type="EMBL" id="AP014545">
    <property type="protein sequence ID" value="BBB26128.1"/>
    <property type="molecule type" value="Genomic_DNA"/>
</dbReference>
<feature type="transmembrane region" description="Helical" evidence="8">
    <location>
        <begin position="308"/>
        <end position="332"/>
    </location>
</feature>
<evidence type="ECO:0000313" key="11">
    <source>
        <dbReference type="Proteomes" id="UP000595663"/>
    </source>
</evidence>
<organism evidence="10 11">
    <name type="scientific">Amphritea japonica ATCC BAA-1530</name>
    <dbReference type="NCBI Taxonomy" id="1278309"/>
    <lineage>
        <taxon>Bacteria</taxon>
        <taxon>Pseudomonadati</taxon>
        <taxon>Pseudomonadota</taxon>
        <taxon>Gammaproteobacteria</taxon>
        <taxon>Oceanospirillales</taxon>
        <taxon>Oceanospirillaceae</taxon>
        <taxon>Amphritea</taxon>
    </lineage>
</organism>
<dbReference type="PANTHER" id="PTHR42703">
    <property type="entry name" value="NADH DEHYDROGENASE"/>
    <property type="match status" value="1"/>
</dbReference>
<evidence type="ECO:0000256" key="1">
    <source>
        <dbReference type="ARBA" id="ARBA00004651"/>
    </source>
</evidence>
<evidence type="ECO:0000259" key="9">
    <source>
        <dbReference type="Pfam" id="PF00361"/>
    </source>
</evidence>
<feature type="transmembrane region" description="Helical" evidence="8">
    <location>
        <begin position="413"/>
        <end position="434"/>
    </location>
</feature>
<dbReference type="InterPro" id="IPR001750">
    <property type="entry name" value="ND/Mrp_TM"/>
</dbReference>
<feature type="transmembrane region" description="Helical" evidence="8">
    <location>
        <begin position="454"/>
        <end position="474"/>
    </location>
</feature>
<dbReference type="GO" id="GO:0008137">
    <property type="term" value="F:NADH dehydrogenase (ubiquinone) activity"/>
    <property type="evidence" value="ECO:0007669"/>
    <property type="project" value="InterPro"/>
</dbReference>
<keyword evidence="6 8" id="KW-0472">Membrane</keyword>
<dbReference type="Proteomes" id="UP000595663">
    <property type="component" value="Chromosome"/>
</dbReference>
<feature type="transmembrane region" description="Helical" evidence="8">
    <location>
        <begin position="338"/>
        <end position="357"/>
    </location>
</feature>
<dbReference type="GO" id="GO:0005886">
    <property type="term" value="C:plasma membrane"/>
    <property type="evidence" value="ECO:0007669"/>
    <property type="project" value="UniProtKB-SubCell"/>
</dbReference>
<dbReference type="PRINTS" id="PR01437">
    <property type="entry name" value="NUOXDRDTASE4"/>
</dbReference>
<feature type="transmembrane region" description="Helical" evidence="8">
    <location>
        <begin position="77"/>
        <end position="96"/>
    </location>
</feature>
<keyword evidence="4 7" id="KW-0812">Transmembrane</keyword>
<evidence type="ECO:0000256" key="8">
    <source>
        <dbReference type="SAM" id="Phobius"/>
    </source>
</evidence>
<keyword evidence="5 8" id="KW-1133">Transmembrane helix</keyword>
<dbReference type="InterPro" id="IPR050586">
    <property type="entry name" value="CPA3_Na-H_Antiporter_D"/>
</dbReference>
<feature type="transmembrane region" description="Helical" evidence="8">
    <location>
        <begin position="6"/>
        <end position="24"/>
    </location>
</feature>
<feature type="transmembrane region" description="Helical" evidence="8">
    <location>
        <begin position="166"/>
        <end position="186"/>
    </location>
</feature>
<evidence type="ECO:0000313" key="10">
    <source>
        <dbReference type="EMBL" id="BBB26128.1"/>
    </source>
</evidence>
<accession>A0A7R6PMH9</accession>
<dbReference type="PANTHER" id="PTHR42703:SF1">
    <property type="entry name" value="NA(+)_H(+) ANTIPORTER SUBUNIT D1"/>
    <property type="match status" value="1"/>
</dbReference>
<reference evidence="10 11" key="1">
    <citation type="journal article" date="2008" name="Int. J. Syst. Evol. Microbiol.">
        <title>Amphritea japonica sp. nov. and Amphritea balenae sp. nov., isolated from the sediment adjacent to sperm whale carcasses off Kagoshima, Japan.</title>
        <authorList>
            <person name="Miyazaki M."/>
            <person name="Nogi Y."/>
            <person name="Fujiwara Y."/>
            <person name="Kawato M."/>
            <person name="Nagahama T."/>
            <person name="Kubokawa K."/>
            <person name="Horikoshi K."/>
        </authorList>
    </citation>
    <scope>NUCLEOTIDE SEQUENCE [LARGE SCALE GENOMIC DNA]</scope>
    <source>
        <strain evidence="10 11">ATCC BAA-1530</strain>
    </source>
</reference>
<dbReference type="AlphaFoldDB" id="A0A7R6PMH9"/>
<feature type="transmembrane region" description="Helical" evidence="8">
    <location>
        <begin position="31"/>
        <end position="53"/>
    </location>
</feature>
<name>A0A7R6PMH9_9GAMM</name>
<dbReference type="KEGG" id="ajp:AMJAP_1533"/>
<evidence type="ECO:0000256" key="7">
    <source>
        <dbReference type="RuleBase" id="RU000320"/>
    </source>
</evidence>
<feature type="transmembrane region" description="Helical" evidence="8">
    <location>
        <begin position="245"/>
        <end position="265"/>
    </location>
</feature>
<comment type="subcellular location">
    <subcellularLocation>
        <location evidence="1">Cell membrane</location>
        <topology evidence="1">Multi-pass membrane protein</topology>
    </subcellularLocation>
    <subcellularLocation>
        <location evidence="7">Membrane</location>
        <topology evidence="7">Multi-pass membrane protein</topology>
    </subcellularLocation>
</comment>
<keyword evidence="11" id="KW-1185">Reference proteome</keyword>
<evidence type="ECO:0000256" key="4">
    <source>
        <dbReference type="ARBA" id="ARBA00022692"/>
    </source>
</evidence>
<feature type="transmembrane region" description="Helical" evidence="8">
    <location>
        <begin position="378"/>
        <end position="401"/>
    </location>
</feature>
<dbReference type="GO" id="GO:0042773">
    <property type="term" value="P:ATP synthesis coupled electron transport"/>
    <property type="evidence" value="ECO:0007669"/>
    <property type="project" value="InterPro"/>
</dbReference>
<dbReference type="InterPro" id="IPR003918">
    <property type="entry name" value="NADH_UbQ_OxRdtase"/>
</dbReference>
<dbReference type="RefSeq" id="WP_019621737.1">
    <property type="nucleotide sequence ID" value="NZ_AP014545.1"/>
</dbReference>